<dbReference type="Pfam" id="PF14375">
    <property type="entry name" value="Cys_rich_CWC"/>
    <property type="match status" value="1"/>
</dbReference>
<accession>A0A1H9V0M5</accession>
<proteinExistence type="predicted"/>
<keyword evidence="2" id="KW-1185">Reference proteome</keyword>
<evidence type="ECO:0000313" key="2">
    <source>
        <dbReference type="Proteomes" id="UP000199572"/>
    </source>
</evidence>
<name>A0A1H9V0M5_9SPHI</name>
<dbReference type="Proteomes" id="UP000199572">
    <property type="component" value="Unassembled WGS sequence"/>
</dbReference>
<organism evidence="1 2">
    <name type="scientific">Pedobacter rhizosphaerae</name>
    <dbReference type="NCBI Taxonomy" id="390241"/>
    <lineage>
        <taxon>Bacteria</taxon>
        <taxon>Pseudomonadati</taxon>
        <taxon>Bacteroidota</taxon>
        <taxon>Sphingobacteriia</taxon>
        <taxon>Sphingobacteriales</taxon>
        <taxon>Sphingobacteriaceae</taxon>
        <taxon>Pedobacter</taxon>
    </lineage>
</organism>
<protein>
    <submittedName>
        <fullName evidence="1">Cysteine-rich CWC</fullName>
    </submittedName>
</protein>
<reference evidence="1 2" key="1">
    <citation type="submission" date="2016-10" db="EMBL/GenBank/DDBJ databases">
        <authorList>
            <person name="de Groot N.N."/>
        </authorList>
    </citation>
    <scope>NUCLEOTIDE SEQUENCE [LARGE SCALE GENOMIC DNA]</scope>
    <source>
        <strain evidence="1 2">DSM 18610</strain>
    </source>
</reference>
<gene>
    <name evidence="1" type="ORF">SAMN04488023_13611</name>
</gene>
<dbReference type="EMBL" id="FOGG01000036">
    <property type="protein sequence ID" value="SES15149.1"/>
    <property type="molecule type" value="Genomic_DNA"/>
</dbReference>
<sequence length="90" mass="10324">MIEWETQCTNEPMTTELTKMSTFKHSKHEIIPCERCGSAIECKANAYTKCQCSVVQLSINEVQYISELYDGCLCANCLKELQEEYQETIS</sequence>
<dbReference type="STRING" id="390241.SAMN04488023_13611"/>
<evidence type="ECO:0000313" key="1">
    <source>
        <dbReference type="EMBL" id="SES15149.1"/>
    </source>
</evidence>
<dbReference type="AlphaFoldDB" id="A0A1H9V0M5"/>
<dbReference type="InterPro" id="IPR032720">
    <property type="entry name" value="Cys_rich_CWC"/>
</dbReference>